<reference evidence="2" key="3">
    <citation type="submission" date="2015-04" db="UniProtKB">
        <authorList>
            <consortium name="EnsemblPlants"/>
        </authorList>
    </citation>
    <scope>IDENTIFICATION</scope>
    <source>
        <strain evidence="2">cv. Jemalong A17</strain>
    </source>
</reference>
<dbReference type="HOGENOM" id="CLU_2336855_0_0_1"/>
<evidence type="ECO:0000313" key="1">
    <source>
        <dbReference type="EMBL" id="AES99427.1"/>
    </source>
</evidence>
<organism evidence="1 3">
    <name type="scientific">Medicago truncatula</name>
    <name type="common">Barrel medic</name>
    <name type="synonym">Medicago tribuloides</name>
    <dbReference type="NCBI Taxonomy" id="3880"/>
    <lineage>
        <taxon>Eukaryota</taxon>
        <taxon>Viridiplantae</taxon>
        <taxon>Streptophyta</taxon>
        <taxon>Embryophyta</taxon>
        <taxon>Tracheophyta</taxon>
        <taxon>Spermatophyta</taxon>
        <taxon>Magnoliopsida</taxon>
        <taxon>eudicotyledons</taxon>
        <taxon>Gunneridae</taxon>
        <taxon>Pentapetalae</taxon>
        <taxon>rosids</taxon>
        <taxon>fabids</taxon>
        <taxon>Fabales</taxon>
        <taxon>Fabaceae</taxon>
        <taxon>Papilionoideae</taxon>
        <taxon>50 kb inversion clade</taxon>
        <taxon>NPAAA clade</taxon>
        <taxon>Hologalegina</taxon>
        <taxon>IRL clade</taxon>
        <taxon>Trifolieae</taxon>
        <taxon>Medicago</taxon>
    </lineage>
</organism>
<dbReference type="Proteomes" id="UP000002051">
    <property type="component" value="Chromosome 5"/>
</dbReference>
<keyword evidence="3" id="KW-1185">Reference proteome</keyword>
<sequence length="98" mass="10959">MNSSTPIPNVADELLPYHYRPSISPFSTYVIVHLCSDSSGRLDKPEVERYKCNVDACLFSMARNEAGIGSCIRDDQGRFVFAKLWISPIIDAHVSEPI</sequence>
<dbReference type="AlphaFoldDB" id="G7KGV0"/>
<dbReference type="PaxDb" id="3880-AES99427"/>
<reference evidence="1 3" key="2">
    <citation type="journal article" date="2014" name="BMC Genomics">
        <title>An improved genome release (version Mt4.0) for the model legume Medicago truncatula.</title>
        <authorList>
            <person name="Tang H."/>
            <person name="Krishnakumar V."/>
            <person name="Bidwell S."/>
            <person name="Rosen B."/>
            <person name="Chan A."/>
            <person name="Zhou S."/>
            <person name="Gentzbittel L."/>
            <person name="Childs K.L."/>
            <person name="Yandell M."/>
            <person name="Gundlach H."/>
            <person name="Mayer K.F."/>
            <person name="Schwartz D.C."/>
            <person name="Town C.D."/>
        </authorList>
    </citation>
    <scope>GENOME REANNOTATION</scope>
    <source>
        <strain evidence="2 3">cv. Jemalong A17</strain>
    </source>
</reference>
<proteinExistence type="predicted"/>
<name>G7KGV0_MEDTR</name>
<accession>G7KGV0</accession>
<reference evidence="1 3" key="1">
    <citation type="journal article" date="2011" name="Nature">
        <title>The Medicago genome provides insight into the evolution of rhizobial symbioses.</title>
        <authorList>
            <person name="Young N.D."/>
            <person name="Debelle F."/>
            <person name="Oldroyd G.E."/>
            <person name="Geurts R."/>
            <person name="Cannon S.B."/>
            <person name="Udvardi M.K."/>
            <person name="Benedito V.A."/>
            <person name="Mayer K.F."/>
            <person name="Gouzy J."/>
            <person name="Schoof H."/>
            <person name="Van de Peer Y."/>
            <person name="Proost S."/>
            <person name="Cook D.R."/>
            <person name="Meyers B.C."/>
            <person name="Spannagl M."/>
            <person name="Cheung F."/>
            <person name="De Mita S."/>
            <person name="Krishnakumar V."/>
            <person name="Gundlach H."/>
            <person name="Zhou S."/>
            <person name="Mudge J."/>
            <person name="Bharti A.K."/>
            <person name="Murray J.D."/>
            <person name="Naoumkina M.A."/>
            <person name="Rosen B."/>
            <person name="Silverstein K.A."/>
            <person name="Tang H."/>
            <person name="Rombauts S."/>
            <person name="Zhao P.X."/>
            <person name="Zhou P."/>
            <person name="Barbe V."/>
            <person name="Bardou P."/>
            <person name="Bechner M."/>
            <person name="Bellec A."/>
            <person name="Berger A."/>
            <person name="Berges H."/>
            <person name="Bidwell S."/>
            <person name="Bisseling T."/>
            <person name="Choisne N."/>
            <person name="Couloux A."/>
            <person name="Denny R."/>
            <person name="Deshpande S."/>
            <person name="Dai X."/>
            <person name="Doyle J.J."/>
            <person name="Dudez A.M."/>
            <person name="Farmer A.D."/>
            <person name="Fouteau S."/>
            <person name="Franken C."/>
            <person name="Gibelin C."/>
            <person name="Gish J."/>
            <person name="Goldstein S."/>
            <person name="Gonzalez A.J."/>
            <person name="Green P.J."/>
            <person name="Hallab A."/>
            <person name="Hartog M."/>
            <person name="Hua A."/>
            <person name="Humphray S.J."/>
            <person name="Jeong D.H."/>
            <person name="Jing Y."/>
            <person name="Jocker A."/>
            <person name="Kenton S.M."/>
            <person name="Kim D.J."/>
            <person name="Klee K."/>
            <person name="Lai H."/>
            <person name="Lang C."/>
            <person name="Lin S."/>
            <person name="Macmil S.L."/>
            <person name="Magdelenat G."/>
            <person name="Matthews L."/>
            <person name="McCorrison J."/>
            <person name="Monaghan E.L."/>
            <person name="Mun J.H."/>
            <person name="Najar F.Z."/>
            <person name="Nicholson C."/>
            <person name="Noirot C."/>
            <person name="O'Bleness M."/>
            <person name="Paule C.R."/>
            <person name="Poulain J."/>
            <person name="Prion F."/>
            <person name="Qin B."/>
            <person name="Qu C."/>
            <person name="Retzel E.F."/>
            <person name="Riddle C."/>
            <person name="Sallet E."/>
            <person name="Samain S."/>
            <person name="Samson N."/>
            <person name="Sanders I."/>
            <person name="Saurat O."/>
            <person name="Scarpelli C."/>
            <person name="Schiex T."/>
            <person name="Segurens B."/>
            <person name="Severin A.J."/>
            <person name="Sherrier D.J."/>
            <person name="Shi R."/>
            <person name="Sims S."/>
            <person name="Singer S.R."/>
            <person name="Sinharoy S."/>
            <person name="Sterck L."/>
            <person name="Viollet A."/>
            <person name="Wang B.B."/>
            <person name="Wang K."/>
            <person name="Wang M."/>
            <person name="Wang X."/>
            <person name="Warfsmann J."/>
            <person name="Weissenbach J."/>
            <person name="White D.D."/>
            <person name="White J.D."/>
            <person name="Wiley G.B."/>
            <person name="Wincker P."/>
            <person name="Xing Y."/>
            <person name="Yang L."/>
            <person name="Yao Z."/>
            <person name="Ying F."/>
            <person name="Zhai J."/>
            <person name="Zhou L."/>
            <person name="Zuber A."/>
            <person name="Denarie J."/>
            <person name="Dixon R.A."/>
            <person name="May G.D."/>
            <person name="Schwartz D.C."/>
            <person name="Rogers J."/>
            <person name="Quetier F."/>
            <person name="Town C.D."/>
            <person name="Roe B.A."/>
        </authorList>
    </citation>
    <scope>NUCLEOTIDE SEQUENCE [LARGE SCALE GENOMIC DNA]</scope>
    <source>
        <strain evidence="1">A17</strain>
        <strain evidence="2 3">cv. Jemalong A17</strain>
    </source>
</reference>
<dbReference type="EMBL" id="CM001221">
    <property type="protein sequence ID" value="AES99427.1"/>
    <property type="molecule type" value="Genomic_DNA"/>
</dbReference>
<protein>
    <submittedName>
        <fullName evidence="1 2">Uncharacterized protein</fullName>
    </submittedName>
</protein>
<evidence type="ECO:0000313" key="3">
    <source>
        <dbReference type="Proteomes" id="UP000002051"/>
    </source>
</evidence>
<gene>
    <name evidence="1" type="ordered locus">MTR_5g080690</name>
</gene>
<evidence type="ECO:0000313" key="2">
    <source>
        <dbReference type="EnsemblPlants" id="AES99427"/>
    </source>
</evidence>
<dbReference type="EnsemblPlants" id="AES99427">
    <property type="protein sequence ID" value="AES99427"/>
    <property type="gene ID" value="MTR_5g080690"/>
</dbReference>